<evidence type="ECO:0000313" key="4">
    <source>
        <dbReference type="EMBL" id="MER6980302.1"/>
    </source>
</evidence>
<dbReference type="Gene3D" id="1.10.357.10">
    <property type="entry name" value="Tetracycline Repressor, domain 2"/>
    <property type="match status" value="1"/>
</dbReference>
<dbReference type="RefSeq" id="WP_086726633.1">
    <property type="nucleotide sequence ID" value="NZ_MUBM01000151.1"/>
</dbReference>
<dbReference type="InterPro" id="IPR001647">
    <property type="entry name" value="HTH_TetR"/>
</dbReference>
<dbReference type="EMBL" id="JBEPCU010000525">
    <property type="protein sequence ID" value="MER6980302.1"/>
    <property type="molecule type" value="Genomic_DNA"/>
</dbReference>
<organism evidence="4 5">
    <name type="scientific">Streptomyces carpinensis</name>
    <dbReference type="NCBI Taxonomy" id="66369"/>
    <lineage>
        <taxon>Bacteria</taxon>
        <taxon>Bacillati</taxon>
        <taxon>Actinomycetota</taxon>
        <taxon>Actinomycetes</taxon>
        <taxon>Kitasatosporales</taxon>
        <taxon>Streptomycetaceae</taxon>
        <taxon>Streptomyces</taxon>
    </lineage>
</organism>
<evidence type="ECO:0000313" key="5">
    <source>
        <dbReference type="Proteomes" id="UP001458415"/>
    </source>
</evidence>
<dbReference type="PROSITE" id="PS50977">
    <property type="entry name" value="HTH_TETR_2"/>
    <property type="match status" value="1"/>
</dbReference>
<accession>A0ABV1W9I0</accession>
<gene>
    <name evidence="4" type="ORF">ABT317_25860</name>
</gene>
<dbReference type="SUPFAM" id="SSF48498">
    <property type="entry name" value="Tetracyclin repressor-like, C-terminal domain"/>
    <property type="match status" value="1"/>
</dbReference>
<comment type="caution">
    <text evidence="4">The sequence shown here is derived from an EMBL/GenBank/DDBJ whole genome shotgun (WGS) entry which is preliminary data.</text>
</comment>
<dbReference type="InterPro" id="IPR050109">
    <property type="entry name" value="HTH-type_TetR-like_transc_reg"/>
</dbReference>
<feature type="domain" description="HTH tetR-type" evidence="3">
    <location>
        <begin position="6"/>
        <end position="66"/>
    </location>
</feature>
<name>A0ABV1W9I0_9ACTN</name>
<keyword evidence="1 2" id="KW-0238">DNA-binding</keyword>
<dbReference type="PANTHER" id="PTHR30055">
    <property type="entry name" value="HTH-TYPE TRANSCRIPTIONAL REGULATOR RUTR"/>
    <property type="match status" value="1"/>
</dbReference>
<evidence type="ECO:0000259" key="3">
    <source>
        <dbReference type="PROSITE" id="PS50977"/>
    </source>
</evidence>
<dbReference type="InterPro" id="IPR009057">
    <property type="entry name" value="Homeodomain-like_sf"/>
</dbReference>
<proteinExistence type="predicted"/>
<dbReference type="InterPro" id="IPR036271">
    <property type="entry name" value="Tet_transcr_reg_TetR-rel_C_sf"/>
</dbReference>
<feature type="DNA-binding region" description="H-T-H motif" evidence="2">
    <location>
        <begin position="29"/>
        <end position="48"/>
    </location>
</feature>
<dbReference type="PANTHER" id="PTHR30055:SF209">
    <property type="entry name" value="POSSIBLE TRANSCRIPTIONAL REGULATORY PROTEIN (PROBABLY TETR-FAMILY)"/>
    <property type="match status" value="1"/>
</dbReference>
<dbReference type="SUPFAM" id="SSF46689">
    <property type="entry name" value="Homeodomain-like"/>
    <property type="match status" value="1"/>
</dbReference>
<evidence type="ECO:0000256" key="2">
    <source>
        <dbReference type="PROSITE-ProRule" id="PRU00335"/>
    </source>
</evidence>
<dbReference type="Pfam" id="PF00440">
    <property type="entry name" value="TetR_N"/>
    <property type="match status" value="1"/>
</dbReference>
<keyword evidence="5" id="KW-1185">Reference proteome</keyword>
<sequence length="252" mass="27347">MWERTANTRERVLSAAADLLSREGRAAISTRAVSAAAGVQPPTLYRLFGDKDGLLDALAAYGFQQYLREKQNLEETDDPIADLRRSWDLHVEFGLSRPGFYVLMYGEGRYRGGIPAGLETIAILRRNIARVATAGRLRMSVESATQLVHANGLGVVLSLIATPPSERNPELSTLAREHVLRAITTVGSGDQGEGTDVACRAAALREALRHGGTTVMTRSERALLADWLDRLADTGPAARETPSRRDGPDGQN</sequence>
<dbReference type="PRINTS" id="PR00455">
    <property type="entry name" value="HTHTETR"/>
</dbReference>
<evidence type="ECO:0000256" key="1">
    <source>
        <dbReference type="ARBA" id="ARBA00023125"/>
    </source>
</evidence>
<dbReference type="Proteomes" id="UP001458415">
    <property type="component" value="Unassembled WGS sequence"/>
</dbReference>
<protein>
    <submittedName>
        <fullName evidence="4">TetR/AcrR family transcriptional regulator</fullName>
    </submittedName>
</protein>
<reference evidence="4 5" key="1">
    <citation type="submission" date="2024-06" db="EMBL/GenBank/DDBJ databases">
        <title>The Natural Products Discovery Center: Release of the First 8490 Sequenced Strains for Exploring Actinobacteria Biosynthetic Diversity.</title>
        <authorList>
            <person name="Kalkreuter E."/>
            <person name="Kautsar S.A."/>
            <person name="Yang D."/>
            <person name="Bader C.D."/>
            <person name="Teijaro C.N."/>
            <person name="Fluegel L."/>
            <person name="Davis C.M."/>
            <person name="Simpson J.R."/>
            <person name="Lauterbach L."/>
            <person name="Steele A.D."/>
            <person name="Gui C."/>
            <person name="Meng S."/>
            <person name="Li G."/>
            <person name="Viehrig K."/>
            <person name="Ye F."/>
            <person name="Su P."/>
            <person name="Kiefer A.F."/>
            <person name="Nichols A."/>
            <person name="Cepeda A.J."/>
            <person name="Yan W."/>
            <person name="Fan B."/>
            <person name="Jiang Y."/>
            <person name="Adhikari A."/>
            <person name="Zheng C.-J."/>
            <person name="Schuster L."/>
            <person name="Cowan T.M."/>
            <person name="Smanski M.J."/>
            <person name="Chevrette M.G."/>
            <person name="De Carvalho L.P.S."/>
            <person name="Shen B."/>
        </authorList>
    </citation>
    <scope>NUCLEOTIDE SEQUENCE [LARGE SCALE GENOMIC DNA]</scope>
    <source>
        <strain evidence="4 5">NPDC000634</strain>
    </source>
</reference>